<dbReference type="InterPro" id="IPR007607">
    <property type="entry name" value="BacA/B"/>
</dbReference>
<gene>
    <name evidence="2" type="ordered locus">HRM2_30480</name>
</gene>
<dbReference type="eggNOG" id="COG1664">
    <property type="taxonomic scope" value="Bacteria"/>
</dbReference>
<dbReference type="PANTHER" id="PTHR35024:SF4">
    <property type="entry name" value="POLYMER-FORMING CYTOSKELETAL PROTEIN"/>
    <property type="match status" value="1"/>
</dbReference>
<dbReference type="Pfam" id="PF04519">
    <property type="entry name" value="Bactofilin"/>
    <property type="match status" value="1"/>
</dbReference>
<protein>
    <recommendedName>
        <fullName evidence="4">Polymer-forming cytoskeletal protein</fullName>
    </recommendedName>
</protein>
<evidence type="ECO:0000313" key="2">
    <source>
        <dbReference type="EMBL" id="ACN16131.1"/>
    </source>
</evidence>
<accession>C0QKP1</accession>
<organism evidence="2 3">
    <name type="scientific">Desulforapulum autotrophicum (strain ATCC 43914 / DSM 3382 / VKM B-1955 / HRM2)</name>
    <name type="common">Desulfobacterium autotrophicum</name>
    <dbReference type="NCBI Taxonomy" id="177437"/>
    <lineage>
        <taxon>Bacteria</taxon>
        <taxon>Pseudomonadati</taxon>
        <taxon>Thermodesulfobacteriota</taxon>
        <taxon>Desulfobacteria</taxon>
        <taxon>Desulfobacterales</taxon>
        <taxon>Desulfobacteraceae</taxon>
        <taxon>Desulforapulum</taxon>
    </lineage>
</organism>
<keyword evidence="3" id="KW-1185">Reference proteome</keyword>
<proteinExistence type="inferred from homology"/>
<evidence type="ECO:0008006" key="4">
    <source>
        <dbReference type="Google" id="ProtNLM"/>
    </source>
</evidence>
<dbReference type="Proteomes" id="UP000000442">
    <property type="component" value="Chromosome"/>
</dbReference>
<name>C0QKP1_DESAH</name>
<sequence>MQKQRGKHKTGRRSNVGKKKGLNLSIIDSELKIDGSIVSRGKLIIKGSLRGAIEGETVVIAEEGEVHSDARVVSMTIGGSFEGEIHASKELIILSTGSCSGKVVCKDLIVENGGILNADVCCKTAKKMTIDSKKKDETNPMPGDGRKIEL</sequence>
<evidence type="ECO:0000256" key="1">
    <source>
        <dbReference type="ARBA" id="ARBA00044755"/>
    </source>
</evidence>
<dbReference type="HOGENOM" id="CLU_155113_0_0_7"/>
<dbReference type="AlphaFoldDB" id="C0QKP1"/>
<dbReference type="PANTHER" id="PTHR35024">
    <property type="entry name" value="HYPOTHETICAL CYTOSOLIC PROTEIN"/>
    <property type="match status" value="1"/>
</dbReference>
<dbReference type="EMBL" id="CP001087">
    <property type="protein sequence ID" value="ACN16131.1"/>
    <property type="molecule type" value="Genomic_DNA"/>
</dbReference>
<evidence type="ECO:0000313" key="3">
    <source>
        <dbReference type="Proteomes" id="UP000000442"/>
    </source>
</evidence>
<dbReference type="KEGG" id="dat:HRM2_30480"/>
<reference evidence="2 3" key="1">
    <citation type="journal article" date="2009" name="Environ. Microbiol.">
        <title>Genome sequence of Desulfobacterium autotrophicum HRM2, a marine sulfate reducer oxidizing organic carbon completely to carbon dioxide.</title>
        <authorList>
            <person name="Strittmatter A.W."/>
            <person name="Liesegang H."/>
            <person name="Rabus R."/>
            <person name="Decker I."/>
            <person name="Amann J."/>
            <person name="Andres S."/>
            <person name="Henne A."/>
            <person name="Fricke W.F."/>
            <person name="Martinez-Arias R."/>
            <person name="Bartels D."/>
            <person name="Goesmann A."/>
            <person name="Krause L."/>
            <person name="Puehler A."/>
            <person name="Klenk H.P."/>
            <person name="Richter M."/>
            <person name="Schuler M."/>
            <person name="Gloeckner F.O."/>
            <person name="Meyerdierks A."/>
            <person name="Gottschalk G."/>
            <person name="Amann R."/>
        </authorList>
    </citation>
    <scope>NUCLEOTIDE SEQUENCE [LARGE SCALE GENOMIC DNA]</scope>
    <source>
        <strain evidence="3">ATCC 43914 / DSM 3382 / HRM2</strain>
    </source>
</reference>
<comment type="similarity">
    <text evidence="1">Belongs to the bactofilin family.</text>
</comment>
<dbReference type="STRING" id="177437.HRM2_30480"/>